<proteinExistence type="predicted"/>
<protein>
    <submittedName>
        <fullName evidence="1">Uncharacterized protein</fullName>
    </submittedName>
</protein>
<dbReference type="Proteomes" id="UP000826661">
    <property type="component" value="Chromosome I"/>
</dbReference>
<organism evidence="1 2">
    <name type="scientific">Trichoderma simmonsii</name>
    <dbReference type="NCBI Taxonomy" id="1491479"/>
    <lineage>
        <taxon>Eukaryota</taxon>
        <taxon>Fungi</taxon>
        <taxon>Dikarya</taxon>
        <taxon>Ascomycota</taxon>
        <taxon>Pezizomycotina</taxon>
        <taxon>Sordariomycetes</taxon>
        <taxon>Hypocreomycetidae</taxon>
        <taxon>Hypocreales</taxon>
        <taxon>Hypocreaceae</taxon>
        <taxon>Trichoderma</taxon>
    </lineage>
</organism>
<keyword evidence="2" id="KW-1185">Reference proteome</keyword>
<gene>
    <name evidence="1" type="ORF">H0G86_001772</name>
</gene>
<dbReference type="AlphaFoldDB" id="A0A8G0PBH8"/>
<sequence>MYLFLFSSLYLFTRDVVNTFPLLEICNLPHLHIVEQLVTSHSHIVDAGSIFRRSRHKPKTGNIVTANHSHILIASHVSPLGSPSSNNLPESWAPISGIIALDSNDFFNTCFHA</sequence>
<evidence type="ECO:0000313" key="2">
    <source>
        <dbReference type="Proteomes" id="UP000826661"/>
    </source>
</evidence>
<reference evidence="1 2" key="1">
    <citation type="journal article" date="2021" name="BMC Genomics">
        <title>Telomere-to-telomere genome assembly of asparaginase-producing Trichoderma simmonsii.</title>
        <authorList>
            <person name="Chung D."/>
            <person name="Kwon Y.M."/>
            <person name="Yang Y."/>
        </authorList>
    </citation>
    <scope>NUCLEOTIDE SEQUENCE [LARGE SCALE GENOMIC DNA]</scope>
    <source>
        <strain evidence="1 2">GH-Sj1</strain>
    </source>
</reference>
<evidence type="ECO:0000313" key="1">
    <source>
        <dbReference type="EMBL" id="QYS94442.1"/>
    </source>
</evidence>
<dbReference type="EMBL" id="CP075864">
    <property type="protein sequence ID" value="QYS94442.1"/>
    <property type="molecule type" value="Genomic_DNA"/>
</dbReference>
<accession>A0A8G0PBH8</accession>
<name>A0A8G0PBH8_9HYPO</name>